<sequence length="112" mass="12153">MALTMRHIHDDEIAYNSSSQQVTPTSALLEMILHVRWTHSFNFLSLCCEAPEKDGIGRNGDGVHMSANMRANQSSSRQHHITTTILPPSPFTTVQPCSLPCAGCASSLPCAS</sequence>
<feature type="region of interest" description="Disordered" evidence="1">
    <location>
        <begin position="58"/>
        <end position="80"/>
    </location>
</feature>
<dbReference type="Proteomes" id="UP000289738">
    <property type="component" value="Chromosome B05"/>
</dbReference>
<comment type="caution">
    <text evidence="2">The sequence shown here is derived from an EMBL/GenBank/DDBJ whole genome shotgun (WGS) entry which is preliminary data.</text>
</comment>
<accession>A0A444ZAH2</accession>
<keyword evidence="3" id="KW-1185">Reference proteome</keyword>
<organism evidence="2 3">
    <name type="scientific">Arachis hypogaea</name>
    <name type="common">Peanut</name>
    <dbReference type="NCBI Taxonomy" id="3818"/>
    <lineage>
        <taxon>Eukaryota</taxon>
        <taxon>Viridiplantae</taxon>
        <taxon>Streptophyta</taxon>
        <taxon>Embryophyta</taxon>
        <taxon>Tracheophyta</taxon>
        <taxon>Spermatophyta</taxon>
        <taxon>Magnoliopsida</taxon>
        <taxon>eudicotyledons</taxon>
        <taxon>Gunneridae</taxon>
        <taxon>Pentapetalae</taxon>
        <taxon>rosids</taxon>
        <taxon>fabids</taxon>
        <taxon>Fabales</taxon>
        <taxon>Fabaceae</taxon>
        <taxon>Papilionoideae</taxon>
        <taxon>50 kb inversion clade</taxon>
        <taxon>dalbergioids sensu lato</taxon>
        <taxon>Dalbergieae</taxon>
        <taxon>Pterocarpus clade</taxon>
        <taxon>Arachis</taxon>
    </lineage>
</organism>
<name>A0A444ZAH2_ARAHY</name>
<proteinExistence type="predicted"/>
<evidence type="ECO:0000256" key="1">
    <source>
        <dbReference type="SAM" id="MobiDB-lite"/>
    </source>
</evidence>
<gene>
    <name evidence="2" type="ORF">Ahy_B05g079656</name>
</gene>
<dbReference type="EMBL" id="SDMP01000015">
    <property type="protein sequence ID" value="RYR11181.1"/>
    <property type="molecule type" value="Genomic_DNA"/>
</dbReference>
<protein>
    <submittedName>
        <fullName evidence="2">Uncharacterized protein</fullName>
    </submittedName>
</protein>
<evidence type="ECO:0000313" key="2">
    <source>
        <dbReference type="EMBL" id="RYR11181.1"/>
    </source>
</evidence>
<feature type="compositionally biased region" description="Polar residues" evidence="1">
    <location>
        <begin position="69"/>
        <end position="80"/>
    </location>
</feature>
<evidence type="ECO:0000313" key="3">
    <source>
        <dbReference type="Proteomes" id="UP000289738"/>
    </source>
</evidence>
<reference evidence="2 3" key="1">
    <citation type="submission" date="2019-01" db="EMBL/GenBank/DDBJ databases">
        <title>Sequencing of cultivated peanut Arachis hypogaea provides insights into genome evolution and oil improvement.</title>
        <authorList>
            <person name="Chen X."/>
        </authorList>
    </citation>
    <scope>NUCLEOTIDE SEQUENCE [LARGE SCALE GENOMIC DNA]</scope>
    <source>
        <strain evidence="3">cv. Fuhuasheng</strain>
        <tissue evidence="2">Leaves</tissue>
    </source>
</reference>
<dbReference type="AlphaFoldDB" id="A0A444ZAH2"/>